<organism evidence="2 3">
    <name type="scientific">Pleurostoma richardsiae</name>
    <dbReference type="NCBI Taxonomy" id="41990"/>
    <lineage>
        <taxon>Eukaryota</taxon>
        <taxon>Fungi</taxon>
        <taxon>Dikarya</taxon>
        <taxon>Ascomycota</taxon>
        <taxon>Pezizomycotina</taxon>
        <taxon>Sordariomycetes</taxon>
        <taxon>Sordariomycetidae</taxon>
        <taxon>Calosphaeriales</taxon>
        <taxon>Pleurostomataceae</taxon>
        <taxon>Pleurostoma</taxon>
    </lineage>
</organism>
<keyword evidence="3" id="KW-1185">Reference proteome</keyword>
<feature type="compositionally biased region" description="Polar residues" evidence="1">
    <location>
        <begin position="1"/>
        <end position="17"/>
    </location>
</feature>
<dbReference type="AlphaFoldDB" id="A0AA38S027"/>
<comment type="caution">
    <text evidence="2">The sequence shown here is derived from an EMBL/GenBank/DDBJ whole genome shotgun (WGS) entry which is preliminary data.</text>
</comment>
<accession>A0AA38S027</accession>
<reference evidence="2" key="1">
    <citation type="submission" date="2022-07" db="EMBL/GenBank/DDBJ databases">
        <title>Fungi with potential for degradation of polypropylene.</title>
        <authorList>
            <person name="Gostincar C."/>
        </authorList>
    </citation>
    <scope>NUCLEOTIDE SEQUENCE</scope>
    <source>
        <strain evidence="2">EXF-13308</strain>
    </source>
</reference>
<dbReference type="Proteomes" id="UP001174694">
    <property type="component" value="Unassembled WGS sequence"/>
</dbReference>
<proteinExistence type="predicted"/>
<protein>
    <submittedName>
        <fullName evidence="2">Uncharacterized protein</fullName>
    </submittedName>
</protein>
<name>A0AA38S027_9PEZI</name>
<sequence>MASGANHSPPSYETVSASDPRAQLATRDLPSFVVDGNLVYPSTPPSRALYELNSPPCEARSHAYTVSKIIYRVAPGGRRIRSRTEHIYDFKNYRVPLWLFPGVTHVLVQGRTSKTAKEVLMNPGWGPAAWTVTPRAFRAEQAFVDRFRRRAEICWRDWKGRLVAVEGRLERGHDGRVQTLPRLDVKVELGEKMLDLLVTCWAARLWKEATQNAHEPMTRAKFKRILDAGTQ</sequence>
<evidence type="ECO:0000256" key="1">
    <source>
        <dbReference type="SAM" id="MobiDB-lite"/>
    </source>
</evidence>
<evidence type="ECO:0000313" key="3">
    <source>
        <dbReference type="Proteomes" id="UP001174694"/>
    </source>
</evidence>
<evidence type="ECO:0000313" key="2">
    <source>
        <dbReference type="EMBL" id="KAJ9156307.1"/>
    </source>
</evidence>
<dbReference type="EMBL" id="JANBVO010000002">
    <property type="protein sequence ID" value="KAJ9156307.1"/>
    <property type="molecule type" value="Genomic_DNA"/>
</dbReference>
<feature type="region of interest" description="Disordered" evidence="1">
    <location>
        <begin position="1"/>
        <end position="20"/>
    </location>
</feature>
<gene>
    <name evidence="2" type="ORF">NKR23_g1017</name>
</gene>